<organism evidence="2">
    <name type="scientific">Salmonella enterica</name>
    <name type="common">Salmonella choleraesuis</name>
    <dbReference type="NCBI Taxonomy" id="28901"/>
    <lineage>
        <taxon>Bacteria</taxon>
        <taxon>Pseudomonadati</taxon>
        <taxon>Pseudomonadota</taxon>
        <taxon>Gammaproteobacteria</taxon>
        <taxon>Enterobacterales</taxon>
        <taxon>Enterobacteriaceae</taxon>
        <taxon>Salmonella</taxon>
    </lineage>
</organism>
<keyword evidence="2" id="KW-0131">Cell cycle</keyword>
<dbReference type="EMBL" id="RSTW01000015">
    <property type="protein sequence ID" value="MIT45272.1"/>
    <property type="molecule type" value="Genomic_DNA"/>
</dbReference>
<proteinExistence type="predicted"/>
<evidence type="ECO:0000313" key="1">
    <source>
        <dbReference type="EMBL" id="EDH2516086.1"/>
    </source>
</evidence>
<dbReference type="RefSeq" id="WP_080076500.1">
    <property type="nucleotide sequence ID" value="NZ_MYKI01000017.1"/>
</dbReference>
<sequence>MIDHYKLQVAQGELAIAACLGDGELWERAMKKLSIAIGLPWYRRNTTTH</sequence>
<accession>A0A402SS88</accession>
<dbReference type="Proteomes" id="UP000839618">
    <property type="component" value="Unassembled WGS sequence"/>
</dbReference>
<name>A0A402SS88_SALER</name>
<dbReference type="AlphaFoldDB" id="A0A402SS88"/>
<keyword evidence="2" id="KW-0132">Cell division</keyword>
<dbReference type="Proteomes" id="UP000885418">
    <property type="component" value="Unassembled WGS sequence"/>
</dbReference>
<dbReference type="EMBL" id="AAMGXV010000005">
    <property type="protein sequence ID" value="EDH2516086.1"/>
    <property type="molecule type" value="Genomic_DNA"/>
</dbReference>
<reference evidence="2" key="1">
    <citation type="submission" date="2018-07" db="EMBL/GenBank/DDBJ databases">
        <authorList>
            <consortium name="GenomeTrakr network: Whole genome sequencing for foodborne pathogen traceback"/>
        </authorList>
    </citation>
    <scope>NUCLEOTIDE SEQUENCE [LARGE SCALE GENOMIC DNA]</scope>
    <source>
        <strain evidence="2">CFSAN034452</strain>
    </source>
</reference>
<evidence type="ECO:0000313" key="2">
    <source>
        <dbReference type="EMBL" id="MIT45272.1"/>
    </source>
</evidence>
<comment type="caution">
    <text evidence="2">The sequence shown here is derived from an EMBL/GenBank/DDBJ whole genome shotgun (WGS) entry which is preliminary data.</text>
</comment>
<gene>
    <name evidence="2" type="ORF">ATQ15_17315</name>
    <name evidence="1" type="ORF">GC609_12720</name>
</gene>
<protein>
    <submittedName>
        <fullName evidence="2">Host cell division inhibitory peptide Kil</fullName>
    </submittedName>
</protein>
<dbReference type="GO" id="GO:0051301">
    <property type="term" value="P:cell division"/>
    <property type="evidence" value="ECO:0007669"/>
    <property type="project" value="UniProtKB-KW"/>
</dbReference>
<reference evidence="1" key="2">
    <citation type="submission" date="2019-10" db="EMBL/GenBank/DDBJ databases">
        <authorList>
            <consortium name="PulseNet: The National Subtyping Network for Foodborne Disease Surveillance"/>
            <person name="Tarr C.L."/>
            <person name="Trees E."/>
            <person name="Katz L.S."/>
            <person name="Carleton-Romer H.A."/>
            <person name="Stroika S."/>
            <person name="Kucerova Z."/>
            <person name="Roache K.F."/>
            <person name="Sabol A.L."/>
            <person name="Besser J."/>
            <person name="Gerner-Smidt P."/>
        </authorList>
    </citation>
    <scope>NUCLEOTIDE SEQUENCE [LARGE SCALE GENOMIC DNA]</scope>
    <source>
        <strain evidence="1">PNUSAS109563</strain>
    </source>
</reference>